<evidence type="ECO:0000313" key="3">
    <source>
        <dbReference type="Proteomes" id="UP000029614"/>
    </source>
</evidence>
<evidence type="ECO:0000256" key="1">
    <source>
        <dbReference type="SAM" id="MobiDB-lite"/>
    </source>
</evidence>
<protein>
    <submittedName>
        <fullName evidence="2">Uncharacterized protein</fullName>
    </submittedName>
</protein>
<proteinExistence type="predicted"/>
<dbReference type="EMBL" id="JRNU01000093">
    <property type="protein sequence ID" value="KGF50072.1"/>
    <property type="molecule type" value="Genomic_DNA"/>
</dbReference>
<dbReference type="RefSeq" id="WP_036857015.1">
    <property type="nucleotide sequence ID" value="NZ_JRNU01000093.1"/>
</dbReference>
<comment type="caution">
    <text evidence="2">The sequence shown here is derived from an EMBL/GenBank/DDBJ whole genome shotgun (WGS) entry which is preliminary data.</text>
</comment>
<accession>A0A096C555</accession>
<organism evidence="2 3">
    <name type="scientific">Prevotella amnii DNF00058</name>
    <dbReference type="NCBI Taxonomy" id="1401066"/>
    <lineage>
        <taxon>Bacteria</taxon>
        <taxon>Pseudomonadati</taxon>
        <taxon>Bacteroidota</taxon>
        <taxon>Bacteroidia</taxon>
        <taxon>Bacteroidales</taxon>
        <taxon>Prevotellaceae</taxon>
        <taxon>Prevotella</taxon>
    </lineage>
</organism>
<sequence>MRINEIVAPKDKLDESLEMIKGGTSSELRFCIKGCHTGGLKPKPNTSTTSTETTSKDETANIRVSDSNLQ</sequence>
<dbReference type="Proteomes" id="UP000029614">
    <property type="component" value="Unassembled WGS sequence"/>
</dbReference>
<reference evidence="2 3" key="1">
    <citation type="submission" date="2014-07" db="EMBL/GenBank/DDBJ databases">
        <authorList>
            <person name="McCorrison J."/>
            <person name="Sanka R."/>
            <person name="Torralba M."/>
            <person name="Gillis M."/>
            <person name="Haft D.H."/>
            <person name="Methe B."/>
            <person name="Sutton G."/>
            <person name="Nelson K.E."/>
        </authorList>
    </citation>
    <scope>NUCLEOTIDE SEQUENCE [LARGE SCALE GENOMIC DNA]</scope>
    <source>
        <strain evidence="2 3">DNF00058</strain>
    </source>
</reference>
<keyword evidence="3" id="KW-1185">Reference proteome</keyword>
<dbReference type="AlphaFoldDB" id="A0A096C555"/>
<evidence type="ECO:0000313" key="2">
    <source>
        <dbReference type="EMBL" id="KGF50072.1"/>
    </source>
</evidence>
<name>A0A096C555_9BACT</name>
<gene>
    <name evidence="2" type="ORF">HMPREF9302_10305</name>
</gene>
<feature type="region of interest" description="Disordered" evidence="1">
    <location>
        <begin position="38"/>
        <end position="70"/>
    </location>
</feature>